<dbReference type="PANTHER" id="PTHR11573">
    <property type="entry name" value="RIBONUCLEOSIDE-DIPHOSPHATE REDUCTASE LARGE CHAIN"/>
    <property type="match status" value="1"/>
</dbReference>
<dbReference type="NCBIfam" id="TIGR02506">
    <property type="entry name" value="NrdE_NrdA"/>
    <property type="match status" value="1"/>
</dbReference>
<dbReference type="InterPro" id="IPR013554">
    <property type="entry name" value="RNR_N"/>
</dbReference>
<evidence type="ECO:0000256" key="8">
    <source>
        <dbReference type="ARBA" id="ARBA00023157"/>
    </source>
</evidence>
<dbReference type="GO" id="GO:0005971">
    <property type="term" value="C:ribonucleoside-diphosphate reductase complex"/>
    <property type="evidence" value="ECO:0007669"/>
    <property type="project" value="TreeGrafter"/>
</dbReference>
<keyword evidence="6 10" id="KW-0560">Oxidoreductase</keyword>
<dbReference type="InterPro" id="IPR008926">
    <property type="entry name" value="RNR_R1-su_N"/>
</dbReference>
<protein>
    <recommendedName>
        <fullName evidence="2 10">Ribonucleoside-diphosphate reductase</fullName>
        <ecNumber evidence="2 10">1.17.4.1</ecNumber>
    </recommendedName>
</protein>
<proteinExistence type="inferred from homology"/>
<comment type="catalytic activity">
    <reaction evidence="9 10">
        <text>a 2'-deoxyribonucleoside 5'-diphosphate + [thioredoxin]-disulfide + H2O = a ribonucleoside 5'-diphosphate + [thioredoxin]-dithiol</text>
        <dbReference type="Rhea" id="RHEA:23252"/>
        <dbReference type="Rhea" id="RHEA-COMP:10698"/>
        <dbReference type="Rhea" id="RHEA-COMP:10700"/>
        <dbReference type="ChEBI" id="CHEBI:15377"/>
        <dbReference type="ChEBI" id="CHEBI:29950"/>
        <dbReference type="ChEBI" id="CHEBI:50058"/>
        <dbReference type="ChEBI" id="CHEBI:57930"/>
        <dbReference type="ChEBI" id="CHEBI:73316"/>
        <dbReference type="EC" id="1.17.4.1"/>
    </reaction>
</comment>
<name>A0A934P9K2_9STRE</name>
<dbReference type="InterPro" id="IPR026459">
    <property type="entry name" value="RNR_1b_NrdE"/>
</dbReference>
<dbReference type="RefSeq" id="WP_199567402.1">
    <property type="nucleotide sequence ID" value="NZ_JAENBP010000002.1"/>
</dbReference>
<dbReference type="GO" id="GO:0004748">
    <property type="term" value="F:ribonucleoside-diphosphate reductase activity, thioredoxin disulfide as acceptor"/>
    <property type="evidence" value="ECO:0007669"/>
    <property type="project" value="UniProtKB-EC"/>
</dbReference>
<dbReference type="Gene3D" id="3.20.70.20">
    <property type="match status" value="1"/>
</dbReference>
<keyword evidence="4" id="KW-0547">Nucleotide-binding</keyword>
<dbReference type="PRINTS" id="PR01183">
    <property type="entry name" value="RIBORDTASEM1"/>
</dbReference>
<dbReference type="Pfam" id="PF02867">
    <property type="entry name" value="Ribonuc_red_lgC"/>
    <property type="match status" value="1"/>
</dbReference>
<dbReference type="InterPro" id="IPR039718">
    <property type="entry name" value="Rrm1"/>
</dbReference>
<dbReference type="InterPro" id="IPR000788">
    <property type="entry name" value="RNR_lg_C"/>
</dbReference>
<keyword evidence="3" id="KW-0021">Allosteric enzyme</keyword>
<accession>A0A934P9K2</accession>
<dbReference type="InterPro" id="IPR013509">
    <property type="entry name" value="RNR_lsu_N"/>
</dbReference>
<evidence type="ECO:0000256" key="4">
    <source>
        <dbReference type="ARBA" id="ARBA00022741"/>
    </source>
</evidence>
<comment type="function">
    <text evidence="10">Provides the precursors necessary for DNA synthesis. Catalyzes the biosynthesis of deoxyribonucleotides from the corresponding ribonucleotides.</text>
</comment>
<dbReference type="EMBL" id="JAENBP010000002">
    <property type="protein sequence ID" value="MBJ8349477.1"/>
    <property type="molecule type" value="Genomic_DNA"/>
</dbReference>
<evidence type="ECO:0000256" key="7">
    <source>
        <dbReference type="ARBA" id="ARBA00023116"/>
    </source>
</evidence>
<sequence>MKNSEKYLSLNAMTRFKDKNGNYLFSADKEAVSSYLEEYIKPNTMAFNSLSEKIDYLIANDYYDEAVLNLYRREFILQLFEKAYEKEFTFLNFMGALKFYNAYALKTDDAKYFLENFEDRVAMNALFLANGDETFALSLLDDIISNKFQPATPTFLNAGKKRRGEFISCYLLRVEDNMESISRGISTSLQLSKRGGGVALCLTNLREFGAPIKGIKNQSTGIVPVMKLLEDSFSYANQLGQRQGAGAVYLSAHHPEVLKFLDTKRENADEKIRIKSLSLGLVIPDITFQLAKDNKEMALFSPYDVERVYGKPMSDISITEEYEALVANDDITKTYISARKLFQMIAELHFESGYPYILFEDTVNERNPHKKKGRIVMSNLCSEIAQVSTMSEFSEDLSFTKIGEDICCNLGSINIAKAMDDAEHFESLIEHSIRSLDSVSRSSDLDSAPSIKKGNHNNHAVGLGAMNLHGFLATNHIYYDSKEAVEFTDLFFYAMAFYAFKASQKLAQTHGAFDGFKDSSFADGSYFEKYISEEIVPQSEKIKALFDSYHFHLPTRAEWLQLVEDIKETGIANAHLMAVAPTGSISYLSSCTPSLQPVVSPVEVRKEGKIGRVYVPSYKIDNDNYVYYQQGAYEVGPEPIINIVAAAQKHVDQAISLTLFMTDKATTRDLNRAYIHAFKEKCASIYYVRVRQDTLEGSELYDQDELIDNLGESYAELCEACMI</sequence>
<dbReference type="Gene3D" id="1.10.1650.20">
    <property type="match status" value="1"/>
</dbReference>
<evidence type="ECO:0000256" key="9">
    <source>
        <dbReference type="ARBA" id="ARBA00047754"/>
    </source>
</evidence>
<evidence type="ECO:0000313" key="13">
    <source>
        <dbReference type="Proteomes" id="UP000644875"/>
    </source>
</evidence>
<evidence type="ECO:0000313" key="12">
    <source>
        <dbReference type="EMBL" id="MBJ8349477.1"/>
    </source>
</evidence>
<evidence type="ECO:0000256" key="5">
    <source>
        <dbReference type="ARBA" id="ARBA00022840"/>
    </source>
</evidence>
<feature type="domain" description="Ribonucleotide reductase large subunit" evidence="11">
    <location>
        <begin position="559"/>
        <end position="581"/>
    </location>
</feature>
<dbReference type="SUPFAM" id="SSF48168">
    <property type="entry name" value="R1 subunit of ribonucleotide reductase, N-terminal domain"/>
    <property type="match status" value="1"/>
</dbReference>
<dbReference type="EC" id="1.17.4.1" evidence="2 10"/>
<dbReference type="SUPFAM" id="SSF51998">
    <property type="entry name" value="PFL-like glycyl radical enzymes"/>
    <property type="match status" value="1"/>
</dbReference>
<reference evidence="12 13" key="1">
    <citation type="journal article" date="2021" name="Int. J. Syst. Evol. Microbiol.">
        <title>Streptococcus vicugnae sp. nov., isolated from faeces of alpacas (Vicugna pacos) and cattle (Bos taurus), Streptococcus zalophi sp. nov., and Streptococcus pacificus sp. nov., isolated from respiratory tract of California sea lions (Zalophus californianus).</title>
        <authorList>
            <person name="Volokhov D.V."/>
            <person name="Zagorodnyaya T.A."/>
            <person name="Shen Z."/>
            <person name="Blom J."/>
            <person name="Furtak V.A."/>
            <person name="Eisenberg T."/>
            <person name="Fan P."/>
            <person name="Jeong K.C."/>
            <person name="Gao Y."/>
            <person name="Zhang S."/>
            <person name="Amselle M."/>
        </authorList>
    </citation>
    <scope>NUCLEOTIDE SEQUENCE [LARGE SCALE GENOMIC DNA]</scope>
    <source>
        <strain evidence="13">CSL7508-lung</strain>
    </source>
</reference>
<keyword evidence="7 10" id="KW-0215">Deoxyribonucleotide synthesis</keyword>
<comment type="caution">
    <text evidence="12">The sequence shown here is derived from an EMBL/GenBank/DDBJ whole genome shotgun (WGS) entry which is preliminary data.</text>
</comment>
<evidence type="ECO:0000256" key="2">
    <source>
        <dbReference type="ARBA" id="ARBA00012274"/>
    </source>
</evidence>
<dbReference type="PROSITE" id="PS00089">
    <property type="entry name" value="RIBORED_LARGE"/>
    <property type="match status" value="1"/>
</dbReference>
<evidence type="ECO:0000256" key="1">
    <source>
        <dbReference type="ARBA" id="ARBA00010406"/>
    </source>
</evidence>
<dbReference type="GO" id="GO:0005524">
    <property type="term" value="F:ATP binding"/>
    <property type="evidence" value="ECO:0007669"/>
    <property type="project" value="UniProtKB-KW"/>
</dbReference>
<dbReference type="GO" id="GO:0009263">
    <property type="term" value="P:deoxyribonucleotide biosynthetic process"/>
    <property type="evidence" value="ECO:0007669"/>
    <property type="project" value="UniProtKB-KW"/>
</dbReference>
<dbReference type="NCBIfam" id="TIGR04170">
    <property type="entry name" value="RNR_1b_NrdE"/>
    <property type="match status" value="1"/>
</dbReference>
<dbReference type="InterPro" id="IPR013346">
    <property type="entry name" value="NrdE_NrdA_C"/>
</dbReference>
<dbReference type="Proteomes" id="UP000644875">
    <property type="component" value="Unassembled WGS sequence"/>
</dbReference>
<organism evidence="12 13">
    <name type="scientific">Streptococcus zalophi</name>
    <dbReference type="NCBI Taxonomy" id="640031"/>
    <lineage>
        <taxon>Bacteria</taxon>
        <taxon>Bacillati</taxon>
        <taxon>Bacillota</taxon>
        <taxon>Bacilli</taxon>
        <taxon>Lactobacillales</taxon>
        <taxon>Streptococcaceae</taxon>
        <taxon>Streptococcus</taxon>
    </lineage>
</organism>
<dbReference type="PANTHER" id="PTHR11573:SF30">
    <property type="entry name" value="RIBONUCLEOSIDE-DIPHOSPHATE REDUCTASE 2 SUBUNIT ALPHA"/>
    <property type="match status" value="1"/>
</dbReference>
<keyword evidence="8" id="KW-1015">Disulfide bond</keyword>
<comment type="similarity">
    <text evidence="1 10">Belongs to the ribonucleoside diphosphate reductase large chain family.</text>
</comment>
<evidence type="ECO:0000256" key="6">
    <source>
        <dbReference type="ARBA" id="ARBA00023002"/>
    </source>
</evidence>
<gene>
    <name evidence="12" type="primary">nrdE</name>
    <name evidence="12" type="ORF">JHK64_02360</name>
</gene>
<evidence type="ECO:0000256" key="3">
    <source>
        <dbReference type="ARBA" id="ARBA00022533"/>
    </source>
</evidence>
<evidence type="ECO:0000259" key="11">
    <source>
        <dbReference type="PROSITE" id="PS00089"/>
    </source>
</evidence>
<evidence type="ECO:0000256" key="10">
    <source>
        <dbReference type="RuleBase" id="RU003410"/>
    </source>
</evidence>
<keyword evidence="5" id="KW-0067">ATP-binding</keyword>
<dbReference type="Pfam" id="PF08343">
    <property type="entry name" value="RNR_N"/>
    <property type="match status" value="1"/>
</dbReference>
<dbReference type="AlphaFoldDB" id="A0A934P9K2"/>
<keyword evidence="13" id="KW-1185">Reference proteome</keyword>
<dbReference type="CDD" id="cd01679">
    <property type="entry name" value="RNR_I"/>
    <property type="match status" value="1"/>
</dbReference>
<dbReference type="Pfam" id="PF00317">
    <property type="entry name" value="Ribonuc_red_lgN"/>
    <property type="match status" value="1"/>
</dbReference>